<reference evidence="1" key="2">
    <citation type="journal article" date="2022" name="Res Sq">
        <title>Comparative Genomics Reveals Insights into the Divergent Evolution of Astigmatic Mites and Household Pest Adaptations.</title>
        <authorList>
            <person name="Xiong Q."/>
            <person name="Wan A.T.-Y."/>
            <person name="Liu X.-Y."/>
            <person name="Fung C.S.-H."/>
            <person name="Xiao X."/>
            <person name="Malainual N."/>
            <person name="Hou J."/>
            <person name="Wang L."/>
            <person name="Wang M."/>
            <person name="Yang K."/>
            <person name="Cui Y."/>
            <person name="Leung E."/>
            <person name="Nong W."/>
            <person name="Shin S.-K."/>
            <person name="Au S."/>
            <person name="Jeong K.Y."/>
            <person name="Chew F.T."/>
            <person name="Hui J."/>
            <person name="Leung T.F."/>
            <person name="Tungtrongchitr A."/>
            <person name="Zhong N."/>
            <person name="Liu Z."/>
            <person name="Tsui S."/>
        </authorList>
    </citation>
    <scope>NUCLEOTIDE SEQUENCE</scope>
    <source>
        <strain evidence="1">Derf</strain>
        <tissue evidence="1">Whole organism</tissue>
    </source>
</reference>
<gene>
    <name evidence="1" type="ORF">DERF_006461</name>
</gene>
<proteinExistence type="predicted"/>
<reference evidence="1" key="1">
    <citation type="submission" date="2013-05" db="EMBL/GenBank/DDBJ databases">
        <authorList>
            <person name="Yim A.K.Y."/>
            <person name="Chan T.F."/>
            <person name="Ji K.M."/>
            <person name="Liu X.Y."/>
            <person name="Zhou J.W."/>
            <person name="Li R.Q."/>
            <person name="Yang K.Y."/>
            <person name="Li J."/>
            <person name="Li M."/>
            <person name="Law P.T.W."/>
            <person name="Wu Y.L."/>
            <person name="Cai Z.L."/>
            <person name="Qin H."/>
            <person name="Bao Y."/>
            <person name="Leung R.K.K."/>
            <person name="Ng P.K.S."/>
            <person name="Zou J."/>
            <person name="Zhong X.J."/>
            <person name="Ran P.X."/>
            <person name="Zhong N.S."/>
            <person name="Liu Z.G."/>
            <person name="Tsui S.K.W."/>
        </authorList>
    </citation>
    <scope>NUCLEOTIDE SEQUENCE</scope>
    <source>
        <strain evidence="1">Derf</strain>
        <tissue evidence="1">Whole organism</tissue>
    </source>
</reference>
<evidence type="ECO:0000313" key="1">
    <source>
        <dbReference type="EMBL" id="KAH9522908.1"/>
    </source>
</evidence>
<dbReference type="Proteomes" id="UP000790347">
    <property type="component" value="Unassembled WGS sequence"/>
</dbReference>
<comment type="caution">
    <text evidence="1">The sequence shown here is derived from an EMBL/GenBank/DDBJ whole genome shotgun (WGS) entry which is preliminary data.</text>
</comment>
<evidence type="ECO:0000313" key="2">
    <source>
        <dbReference type="Proteomes" id="UP000790347"/>
    </source>
</evidence>
<accession>A0A922L853</accession>
<protein>
    <submittedName>
        <fullName evidence="1">Uncharacterized protein</fullName>
    </submittedName>
</protein>
<dbReference type="EMBL" id="ASGP02000002">
    <property type="protein sequence ID" value="KAH9522908.1"/>
    <property type="molecule type" value="Genomic_DNA"/>
</dbReference>
<name>A0A922L853_DERFA</name>
<dbReference type="AlphaFoldDB" id="A0A922L853"/>
<organism evidence="1 2">
    <name type="scientific">Dermatophagoides farinae</name>
    <name type="common">American house dust mite</name>
    <dbReference type="NCBI Taxonomy" id="6954"/>
    <lineage>
        <taxon>Eukaryota</taxon>
        <taxon>Metazoa</taxon>
        <taxon>Ecdysozoa</taxon>
        <taxon>Arthropoda</taxon>
        <taxon>Chelicerata</taxon>
        <taxon>Arachnida</taxon>
        <taxon>Acari</taxon>
        <taxon>Acariformes</taxon>
        <taxon>Sarcoptiformes</taxon>
        <taxon>Astigmata</taxon>
        <taxon>Psoroptidia</taxon>
        <taxon>Analgoidea</taxon>
        <taxon>Pyroglyphidae</taxon>
        <taxon>Dermatophagoidinae</taxon>
        <taxon>Dermatophagoides</taxon>
    </lineage>
</organism>
<keyword evidence="2" id="KW-1185">Reference proteome</keyword>
<sequence>MDNNNGGHHHHDNKINSIVTATATTTAATATTTTTKGGPKIMKMLSENKLKRLNILTFINEKKDILFTKKKYKIEKEHIWREIFIMMRDSGMVSAEKDWRYVRDVSFSNWRKRAHKRLKYLASNGYRLNMDECEFLISDILGQTPDKSTIKKIQNGFKQQQMKTTIKHENNNEIDDDEDEVDEEEEEEMIESDDEYMIDSDEEDSQFIMDEMLLIPKIVINDHPNNKSNSMTNNESSNMKNNVKNQPHVIHHRNNNNNGTTTMVNGNGKSSSSSSKPIIQNVINNDHQYEYQSEQRLLELEIENKILKNRYMKLKILELEKNLGFSHCEQVKELLISSNHHDQR</sequence>